<dbReference type="PANTHER" id="PTHR13779:SF7">
    <property type="entry name" value="ATPASE WRNIP1"/>
    <property type="match status" value="1"/>
</dbReference>
<dbReference type="Gene3D" id="3.40.50.300">
    <property type="entry name" value="P-loop containing nucleotide triphosphate hydrolases"/>
    <property type="match status" value="1"/>
</dbReference>
<dbReference type="Pfam" id="PF12002">
    <property type="entry name" value="MgsA_C"/>
    <property type="match status" value="1"/>
</dbReference>
<dbReference type="InterPro" id="IPR003593">
    <property type="entry name" value="AAA+_ATPase"/>
</dbReference>
<dbReference type="InterPro" id="IPR003959">
    <property type="entry name" value="ATPase_AAA_core"/>
</dbReference>
<evidence type="ECO:0000313" key="6">
    <source>
        <dbReference type="EMBL" id="NYE69115.1"/>
    </source>
</evidence>
<evidence type="ECO:0000256" key="1">
    <source>
        <dbReference type="ARBA" id="ARBA00008959"/>
    </source>
</evidence>
<proteinExistence type="inferred from homology"/>
<feature type="region of interest" description="Disordered" evidence="4">
    <location>
        <begin position="1"/>
        <end position="36"/>
    </location>
</feature>
<dbReference type="GO" id="GO:0006261">
    <property type="term" value="P:DNA-templated DNA replication"/>
    <property type="evidence" value="ECO:0007669"/>
    <property type="project" value="TreeGrafter"/>
</dbReference>
<organism evidence="6 7">
    <name type="scientific">Microlunatus parietis</name>
    <dbReference type="NCBI Taxonomy" id="682979"/>
    <lineage>
        <taxon>Bacteria</taxon>
        <taxon>Bacillati</taxon>
        <taxon>Actinomycetota</taxon>
        <taxon>Actinomycetes</taxon>
        <taxon>Propionibacteriales</taxon>
        <taxon>Propionibacteriaceae</taxon>
        <taxon>Microlunatus</taxon>
    </lineage>
</organism>
<dbReference type="FunFam" id="1.20.272.10:FF:000001">
    <property type="entry name" value="Putative AAA family ATPase"/>
    <property type="match status" value="1"/>
</dbReference>
<dbReference type="InterPro" id="IPR021886">
    <property type="entry name" value="MgsA_C"/>
</dbReference>
<evidence type="ECO:0000256" key="4">
    <source>
        <dbReference type="SAM" id="MobiDB-lite"/>
    </source>
</evidence>
<dbReference type="GO" id="GO:0005524">
    <property type="term" value="F:ATP binding"/>
    <property type="evidence" value="ECO:0007669"/>
    <property type="project" value="UniProtKB-KW"/>
</dbReference>
<keyword evidence="3" id="KW-0067">ATP-binding</keyword>
<dbReference type="RefSeq" id="WP_312878795.1">
    <property type="nucleotide sequence ID" value="NZ_JACCBU010000001.1"/>
</dbReference>
<dbReference type="Proteomes" id="UP000569914">
    <property type="component" value="Unassembled WGS sequence"/>
</dbReference>
<dbReference type="InterPro" id="IPR032423">
    <property type="entry name" value="AAA_assoc_2"/>
</dbReference>
<reference evidence="6 7" key="1">
    <citation type="submission" date="2020-07" db="EMBL/GenBank/DDBJ databases">
        <title>Sequencing the genomes of 1000 actinobacteria strains.</title>
        <authorList>
            <person name="Klenk H.-P."/>
        </authorList>
    </citation>
    <scope>NUCLEOTIDE SEQUENCE [LARGE SCALE GENOMIC DNA]</scope>
    <source>
        <strain evidence="6 7">DSM 22083</strain>
    </source>
</reference>
<dbReference type="GO" id="GO:0016887">
    <property type="term" value="F:ATP hydrolysis activity"/>
    <property type="evidence" value="ECO:0007669"/>
    <property type="project" value="InterPro"/>
</dbReference>
<comment type="similarity">
    <text evidence="1">Belongs to the AAA ATPase family. RarA/MGS1/WRNIP1 subfamily.</text>
</comment>
<dbReference type="PANTHER" id="PTHR13779">
    <property type="entry name" value="WERNER HELICASE-INTERACTING PROTEIN 1 FAMILY MEMBER"/>
    <property type="match status" value="1"/>
</dbReference>
<evidence type="ECO:0000313" key="7">
    <source>
        <dbReference type="Proteomes" id="UP000569914"/>
    </source>
</evidence>
<dbReference type="Gene3D" id="1.20.272.10">
    <property type="match status" value="1"/>
</dbReference>
<evidence type="ECO:0000256" key="3">
    <source>
        <dbReference type="ARBA" id="ARBA00022840"/>
    </source>
</evidence>
<dbReference type="Pfam" id="PF16193">
    <property type="entry name" value="AAA_assoc_2"/>
    <property type="match status" value="1"/>
</dbReference>
<sequence>MSEDLFGDPVPEPRSGRSGQATTGGSLGAVDHAGTPLAVRMRPRTLEEIVGQGHLLAPGSPLRRLASGEPMSVFLWGPPGVGKTTIASVVSRQTDRRFVEISAVTAGVKDVRAVLDQARSELRQGRQTVLFVDEVHRFSKAQQDVLLPAVENRLVTLIAATTENPSFSVISPLLSRSLLLTLRPLTDDDLSGLLTRALTDERGLRTPDGKTYELDDEARATLLRLAGGDARRALTYLEESAAGATAVDSASITTETVERAVDKAAVRYDRDGDQHYDVISAFIKSMRGSDVNASLHYLARMIEAGEDPRFIARRIMILASEDIGMADPTALPLATAAAQTVQLIGFPEAAITLAHAVIHCALAPKSNAVVLAIGAAQADVREGRIGLVPPHLRDAHYAGAKQHGHGVGYQYAHDAPHGIAAQQYLPDELADADYYQPTNHGYEAQVADRLARITELLKG</sequence>
<evidence type="ECO:0000256" key="2">
    <source>
        <dbReference type="ARBA" id="ARBA00022741"/>
    </source>
</evidence>
<dbReference type="SMART" id="SM00382">
    <property type="entry name" value="AAA"/>
    <property type="match status" value="1"/>
</dbReference>
<dbReference type="SUPFAM" id="SSF52540">
    <property type="entry name" value="P-loop containing nucleoside triphosphate hydrolases"/>
    <property type="match status" value="1"/>
</dbReference>
<comment type="caution">
    <text evidence="6">The sequence shown here is derived from an EMBL/GenBank/DDBJ whole genome shotgun (WGS) entry which is preliminary data.</text>
</comment>
<dbReference type="Gene3D" id="1.10.8.60">
    <property type="match status" value="1"/>
</dbReference>
<feature type="domain" description="AAA+ ATPase" evidence="5">
    <location>
        <begin position="69"/>
        <end position="185"/>
    </location>
</feature>
<dbReference type="CDD" id="cd18139">
    <property type="entry name" value="HLD_clamp_RarA"/>
    <property type="match status" value="1"/>
</dbReference>
<keyword evidence="7" id="KW-1185">Reference proteome</keyword>
<dbReference type="InterPro" id="IPR008921">
    <property type="entry name" value="DNA_pol3_clamp-load_cplx_C"/>
</dbReference>
<dbReference type="GO" id="GO:0000731">
    <property type="term" value="P:DNA synthesis involved in DNA repair"/>
    <property type="evidence" value="ECO:0007669"/>
    <property type="project" value="TreeGrafter"/>
</dbReference>
<dbReference type="Gene3D" id="1.10.3710.10">
    <property type="entry name" value="DNA polymerase III clamp loader subunits, C-terminal domain"/>
    <property type="match status" value="1"/>
</dbReference>
<protein>
    <submittedName>
        <fullName evidence="6">Putative ATPase</fullName>
    </submittedName>
</protein>
<dbReference type="SUPFAM" id="SSF48019">
    <property type="entry name" value="post-AAA+ oligomerization domain-like"/>
    <property type="match status" value="1"/>
</dbReference>
<accession>A0A7Y9I310</accession>
<name>A0A7Y9I310_9ACTN</name>
<evidence type="ECO:0000259" key="5">
    <source>
        <dbReference type="SMART" id="SM00382"/>
    </source>
</evidence>
<dbReference type="AlphaFoldDB" id="A0A7Y9I310"/>
<dbReference type="GO" id="GO:0017116">
    <property type="term" value="F:single-stranded DNA helicase activity"/>
    <property type="evidence" value="ECO:0007669"/>
    <property type="project" value="TreeGrafter"/>
</dbReference>
<dbReference type="InterPro" id="IPR027417">
    <property type="entry name" value="P-loop_NTPase"/>
</dbReference>
<dbReference type="CDD" id="cd00009">
    <property type="entry name" value="AAA"/>
    <property type="match status" value="1"/>
</dbReference>
<gene>
    <name evidence="6" type="ORF">BKA15_000444</name>
</gene>
<dbReference type="EMBL" id="JACCBU010000001">
    <property type="protein sequence ID" value="NYE69115.1"/>
    <property type="molecule type" value="Genomic_DNA"/>
</dbReference>
<dbReference type="InterPro" id="IPR051314">
    <property type="entry name" value="AAA_ATPase_RarA/MGS1/WRNIP1"/>
</dbReference>
<dbReference type="GO" id="GO:0003677">
    <property type="term" value="F:DNA binding"/>
    <property type="evidence" value="ECO:0007669"/>
    <property type="project" value="InterPro"/>
</dbReference>
<keyword evidence="2" id="KW-0547">Nucleotide-binding</keyword>
<dbReference type="FunFam" id="1.10.3710.10:FF:000003">
    <property type="entry name" value="ATPase, AAA family protein"/>
    <property type="match status" value="1"/>
</dbReference>
<dbReference type="Pfam" id="PF00004">
    <property type="entry name" value="AAA"/>
    <property type="match status" value="1"/>
</dbReference>
<dbReference type="FunFam" id="3.40.50.300:FF:000345">
    <property type="entry name" value="AAA family ATPase"/>
    <property type="match status" value="1"/>
</dbReference>
<dbReference type="GO" id="GO:0008047">
    <property type="term" value="F:enzyme activator activity"/>
    <property type="evidence" value="ECO:0007669"/>
    <property type="project" value="TreeGrafter"/>
</dbReference>